<gene>
    <name evidence="4" type="ORF">AJ80_02929</name>
</gene>
<dbReference type="PANTHER" id="PTHR24198">
    <property type="entry name" value="ANKYRIN REPEAT AND PROTEIN KINASE DOMAIN-CONTAINING PROTEIN"/>
    <property type="match status" value="1"/>
</dbReference>
<feature type="repeat" description="ANK" evidence="3">
    <location>
        <begin position="32"/>
        <end position="64"/>
    </location>
</feature>
<dbReference type="PANTHER" id="PTHR24198:SF165">
    <property type="entry name" value="ANKYRIN REPEAT-CONTAINING PROTEIN-RELATED"/>
    <property type="match status" value="1"/>
</dbReference>
<dbReference type="SUPFAM" id="SSF48403">
    <property type="entry name" value="Ankyrin repeat"/>
    <property type="match status" value="1"/>
</dbReference>
<feature type="repeat" description="ANK" evidence="3">
    <location>
        <begin position="65"/>
        <end position="100"/>
    </location>
</feature>
<keyword evidence="5" id="KW-1185">Reference proteome</keyword>
<dbReference type="InterPro" id="IPR036770">
    <property type="entry name" value="Ankyrin_rpt-contain_sf"/>
</dbReference>
<evidence type="ECO:0000313" key="4">
    <source>
        <dbReference type="EMBL" id="PGH23014.1"/>
    </source>
</evidence>
<dbReference type="PROSITE" id="PS50297">
    <property type="entry name" value="ANK_REP_REGION"/>
    <property type="match status" value="2"/>
</dbReference>
<evidence type="ECO:0000256" key="1">
    <source>
        <dbReference type="ARBA" id="ARBA00022737"/>
    </source>
</evidence>
<dbReference type="InterPro" id="IPR002110">
    <property type="entry name" value="Ankyrin_rpt"/>
</dbReference>
<evidence type="ECO:0000256" key="3">
    <source>
        <dbReference type="PROSITE-ProRule" id="PRU00023"/>
    </source>
</evidence>
<proteinExistence type="predicted"/>
<keyword evidence="1" id="KW-0677">Repeat</keyword>
<dbReference type="OrthoDB" id="20872at2759"/>
<evidence type="ECO:0000256" key="2">
    <source>
        <dbReference type="ARBA" id="ARBA00023043"/>
    </source>
</evidence>
<dbReference type="AlphaFoldDB" id="A0A2B7YG09"/>
<organism evidence="4 5">
    <name type="scientific">Polytolypa hystricis (strain UAMH7299)</name>
    <dbReference type="NCBI Taxonomy" id="1447883"/>
    <lineage>
        <taxon>Eukaryota</taxon>
        <taxon>Fungi</taxon>
        <taxon>Dikarya</taxon>
        <taxon>Ascomycota</taxon>
        <taxon>Pezizomycotina</taxon>
        <taxon>Eurotiomycetes</taxon>
        <taxon>Eurotiomycetidae</taxon>
        <taxon>Onygenales</taxon>
        <taxon>Onygenales incertae sedis</taxon>
        <taxon>Polytolypa</taxon>
    </lineage>
</organism>
<name>A0A2B7YG09_POLH7</name>
<comment type="caution">
    <text evidence="4">The sequence shown here is derived from an EMBL/GenBank/DDBJ whole genome shotgun (WGS) entry which is preliminary data.</text>
</comment>
<dbReference type="Gene3D" id="1.25.40.20">
    <property type="entry name" value="Ankyrin repeat-containing domain"/>
    <property type="match status" value="1"/>
</dbReference>
<dbReference type="SMART" id="SM00248">
    <property type="entry name" value="ANK"/>
    <property type="match status" value="5"/>
</dbReference>
<protein>
    <submittedName>
        <fullName evidence="4">Uncharacterized protein</fullName>
    </submittedName>
</protein>
<dbReference type="Proteomes" id="UP000224634">
    <property type="component" value="Unassembled WGS sequence"/>
</dbReference>
<sequence length="309" mass="34074">MVSSSNPANVDLESYCPLLQDMEDKTDGSQCYSSTPLHEAIISDNISRLRLLLIGGHGPNIKDCLDETPLHAAVDVAGPKGMIMCRMLLSYGADISSTDALGETTFLKAVREDKLDMVLFLQSRGADPCAVNDSGESALHVLCASSVPSLFMLDQLVRFHVAINGRNSEGETPLHIACRHGHLELIKHLLKLHADINAVDNAGRTPYQETNVLLDARIPCTIFLHGAKLNHLQETRLFHDFWIQVWMPWDGEQSFLPSPAHEDVLIMAMLTLANRPKEEWVMIPVQARKEAAKAYRVCVDALVAMVTGS</sequence>
<dbReference type="STRING" id="1447883.A0A2B7YG09"/>
<feature type="repeat" description="ANK" evidence="3">
    <location>
        <begin position="169"/>
        <end position="201"/>
    </location>
</feature>
<dbReference type="EMBL" id="PDNA01000030">
    <property type="protein sequence ID" value="PGH23014.1"/>
    <property type="molecule type" value="Genomic_DNA"/>
</dbReference>
<dbReference type="PROSITE" id="PS50088">
    <property type="entry name" value="ANK_REPEAT"/>
    <property type="match status" value="3"/>
</dbReference>
<reference evidence="4 5" key="1">
    <citation type="submission" date="2017-10" db="EMBL/GenBank/DDBJ databases">
        <title>Comparative genomics in systemic dimorphic fungi from Ajellomycetaceae.</title>
        <authorList>
            <person name="Munoz J.F."/>
            <person name="Mcewen J.G."/>
            <person name="Clay O.K."/>
            <person name="Cuomo C.A."/>
        </authorList>
    </citation>
    <scope>NUCLEOTIDE SEQUENCE [LARGE SCALE GENOMIC DNA]</scope>
    <source>
        <strain evidence="4 5">UAMH7299</strain>
    </source>
</reference>
<evidence type="ECO:0000313" key="5">
    <source>
        <dbReference type="Proteomes" id="UP000224634"/>
    </source>
</evidence>
<dbReference type="GO" id="GO:0005737">
    <property type="term" value="C:cytoplasm"/>
    <property type="evidence" value="ECO:0007669"/>
    <property type="project" value="TreeGrafter"/>
</dbReference>
<accession>A0A2B7YG09</accession>
<dbReference type="Pfam" id="PF12796">
    <property type="entry name" value="Ank_2"/>
    <property type="match status" value="2"/>
</dbReference>
<keyword evidence="2 3" id="KW-0040">ANK repeat</keyword>